<name>A0A0E9U3D1_ANGAN</name>
<dbReference type="AlphaFoldDB" id="A0A0E9U3D1"/>
<reference evidence="1" key="1">
    <citation type="submission" date="2014-11" db="EMBL/GenBank/DDBJ databases">
        <authorList>
            <person name="Amaro Gonzalez C."/>
        </authorList>
    </citation>
    <scope>NUCLEOTIDE SEQUENCE</scope>
</reference>
<sequence length="21" mass="2559">MKCHSEKTFILLNYRSSKNCR</sequence>
<dbReference type="EMBL" id="GBXM01048350">
    <property type="protein sequence ID" value="JAH60227.1"/>
    <property type="molecule type" value="Transcribed_RNA"/>
</dbReference>
<accession>A0A0E9U3D1</accession>
<evidence type="ECO:0000313" key="1">
    <source>
        <dbReference type="EMBL" id="JAH60227.1"/>
    </source>
</evidence>
<proteinExistence type="predicted"/>
<protein>
    <submittedName>
        <fullName evidence="1">Uncharacterized protein</fullName>
    </submittedName>
</protein>
<reference evidence="1" key="2">
    <citation type="journal article" date="2015" name="Fish Shellfish Immunol.">
        <title>Early steps in the European eel (Anguilla anguilla)-Vibrio vulnificus interaction in the gills: Role of the RtxA13 toxin.</title>
        <authorList>
            <person name="Callol A."/>
            <person name="Pajuelo D."/>
            <person name="Ebbesson L."/>
            <person name="Teles M."/>
            <person name="MacKenzie S."/>
            <person name="Amaro C."/>
        </authorList>
    </citation>
    <scope>NUCLEOTIDE SEQUENCE</scope>
</reference>
<organism evidence="1">
    <name type="scientific">Anguilla anguilla</name>
    <name type="common">European freshwater eel</name>
    <name type="synonym">Muraena anguilla</name>
    <dbReference type="NCBI Taxonomy" id="7936"/>
    <lineage>
        <taxon>Eukaryota</taxon>
        <taxon>Metazoa</taxon>
        <taxon>Chordata</taxon>
        <taxon>Craniata</taxon>
        <taxon>Vertebrata</taxon>
        <taxon>Euteleostomi</taxon>
        <taxon>Actinopterygii</taxon>
        <taxon>Neopterygii</taxon>
        <taxon>Teleostei</taxon>
        <taxon>Anguilliformes</taxon>
        <taxon>Anguillidae</taxon>
        <taxon>Anguilla</taxon>
    </lineage>
</organism>